<proteinExistence type="inferred from homology"/>
<evidence type="ECO:0000256" key="9">
    <source>
        <dbReference type="ARBA" id="ARBA00022801"/>
    </source>
</evidence>
<dbReference type="EMBL" id="JAUHMF010000001">
    <property type="protein sequence ID" value="MDT8897807.1"/>
    <property type="molecule type" value="Genomic_DNA"/>
</dbReference>
<dbReference type="Gene3D" id="3.30.420.10">
    <property type="entry name" value="Ribonuclease H-like superfamily/Ribonuclease H"/>
    <property type="match status" value="1"/>
</dbReference>
<dbReference type="PROSITE" id="PS00447">
    <property type="entry name" value="DNA_POLYMERASE_A"/>
    <property type="match status" value="1"/>
</dbReference>
<feature type="domain" description="DNA-directed DNA polymerase family A palm" evidence="19">
    <location>
        <begin position="677"/>
        <end position="884"/>
    </location>
</feature>
<dbReference type="InterPro" id="IPR019760">
    <property type="entry name" value="DNA-dir_DNA_pol_A_CS"/>
</dbReference>
<dbReference type="SMART" id="SM00474">
    <property type="entry name" value="35EXOc"/>
    <property type="match status" value="1"/>
</dbReference>
<dbReference type="EC" id="2.7.7.7" evidence="2 15"/>
<dbReference type="SUPFAM" id="SSF53098">
    <property type="entry name" value="Ribonuclease H-like"/>
    <property type="match status" value="1"/>
</dbReference>
<dbReference type="Pfam" id="PF00476">
    <property type="entry name" value="DNA_pol_A"/>
    <property type="match status" value="1"/>
</dbReference>
<feature type="domain" description="3'-5' exonuclease" evidence="17">
    <location>
        <begin position="321"/>
        <end position="506"/>
    </location>
</feature>
<evidence type="ECO:0000313" key="21">
    <source>
        <dbReference type="Proteomes" id="UP001254165"/>
    </source>
</evidence>
<dbReference type="InterPro" id="IPR018320">
    <property type="entry name" value="DNA_polymerase_1"/>
</dbReference>
<dbReference type="SMART" id="SM00475">
    <property type="entry name" value="53EXOc"/>
    <property type="match status" value="1"/>
</dbReference>
<name>A0ABU3NLX3_9CHLR</name>
<accession>A0ABU3NLX3</accession>
<dbReference type="InterPro" id="IPR029060">
    <property type="entry name" value="PIN-like_dom_sf"/>
</dbReference>
<evidence type="ECO:0000256" key="15">
    <source>
        <dbReference type="NCBIfam" id="TIGR00593"/>
    </source>
</evidence>
<dbReference type="SMART" id="SM00279">
    <property type="entry name" value="HhH2"/>
    <property type="match status" value="1"/>
</dbReference>
<dbReference type="Gene3D" id="1.20.1060.10">
    <property type="entry name" value="Taq DNA Polymerase, Chain T, domain 4"/>
    <property type="match status" value="1"/>
</dbReference>
<evidence type="ECO:0000256" key="6">
    <source>
        <dbReference type="ARBA" id="ARBA00022705"/>
    </source>
</evidence>
<keyword evidence="10 16" id="KW-0269">Exonuclease</keyword>
<dbReference type="CDD" id="cd09859">
    <property type="entry name" value="PIN_53EXO"/>
    <property type="match status" value="1"/>
</dbReference>
<dbReference type="InterPro" id="IPR001098">
    <property type="entry name" value="DNA-dir_DNA_pol_A_palm_dom"/>
</dbReference>
<protein>
    <recommendedName>
        <fullName evidence="3 15">DNA polymerase I</fullName>
        <ecNumber evidence="2 15">2.7.7.7</ecNumber>
    </recommendedName>
</protein>
<comment type="caution">
    <text evidence="20">The sequence shown here is derived from an EMBL/GenBank/DDBJ whole genome shotgun (WGS) entry which is preliminary data.</text>
</comment>
<dbReference type="CDD" id="cd08637">
    <property type="entry name" value="DNA_pol_A_pol_I_C"/>
    <property type="match status" value="1"/>
</dbReference>
<dbReference type="Proteomes" id="UP001254165">
    <property type="component" value="Unassembled WGS sequence"/>
</dbReference>
<dbReference type="RefSeq" id="WP_315624462.1">
    <property type="nucleotide sequence ID" value="NZ_JAUHMF010000001.1"/>
</dbReference>
<evidence type="ECO:0000256" key="7">
    <source>
        <dbReference type="ARBA" id="ARBA00022722"/>
    </source>
</evidence>
<reference evidence="20 21" key="1">
    <citation type="submission" date="2023-07" db="EMBL/GenBank/DDBJ databases">
        <title>Novel species of Thermanaerothrix with wide hydrolytic capabilities.</title>
        <authorList>
            <person name="Zayulina K.S."/>
            <person name="Podosokorskaya O.A."/>
            <person name="Elcheninov A.G."/>
        </authorList>
    </citation>
    <scope>NUCLEOTIDE SEQUENCE [LARGE SCALE GENOMIC DNA]</scope>
    <source>
        <strain evidence="20 21">4228-RoL</strain>
    </source>
</reference>
<gene>
    <name evidence="16 20" type="primary">polA</name>
    <name evidence="20" type="ORF">QYE77_05965</name>
</gene>
<dbReference type="PANTHER" id="PTHR10133">
    <property type="entry name" value="DNA POLYMERASE I"/>
    <property type="match status" value="1"/>
</dbReference>
<evidence type="ECO:0000256" key="5">
    <source>
        <dbReference type="ARBA" id="ARBA00022695"/>
    </source>
</evidence>
<dbReference type="InterPro" id="IPR020045">
    <property type="entry name" value="DNA_polI_H3TH"/>
</dbReference>
<feature type="domain" description="5'-3' exonuclease" evidence="18">
    <location>
        <begin position="1"/>
        <end position="264"/>
    </location>
</feature>
<dbReference type="SMART" id="SM00482">
    <property type="entry name" value="POLAc"/>
    <property type="match status" value="1"/>
</dbReference>
<dbReference type="Gene3D" id="1.10.150.20">
    <property type="entry name" value="5' to 3' exonuclease, C-terminal subdomain"/>
    <property type="match status" value="2"/>
</dbReference>
<dbReference type="PANTHER" id="PTHR10133:SF27">
    <property type="entry name" value="DNA POLYMERASE NU"/>
    <property type="match status" value="1"/>
</dbReference>
<keyword evidence="8 16" id="KW-0227">DNA damage</keyword>
<keyword evidence="21" id="KW-1185">Reference proteome</keyword>
<evidence type="ECO:0000256" key="8">
    <source>
        <dbReference type="ARBA" id="ARBA00022763"/>
    </source>
</evidence>
<dbReference type="InterPro" id="IPR036397">
    <property type="entry name" value="RNaseH_sf"/>
</dbReference>
<dbReference type="InterPro" id="IPR002298">
    <property type="entry name" value="DNA_polymerase_A"/>
</dbReference>
<evidence type="ECO:0000256" key="16">
    <source>
        <dbReference type="RuleBase" id="RU004460"/>
    </source>
</evidence>
<keyword evidence="7" id="KW-0540">Nuclease</keyword>
<keyword evidence="4 16" id="KW-0808">Transferase</keyword>
<comment type="catalytic activity">
    <reaction evidence="14 16">
        <text>DNA(n) + a 2'-deoxyribonucleoside 5'-triphosphate = DNA(n+1) + diphosphate</text>
        <dbReference type="Rhea" id="RHEA:22508"/>
        <dbReference type="Rhea" id="RHEA-COMP:17339"/>
        <dbReference type="Rhea" id="RHEA-COMP:17340"/>
        <dbReference type="ChEBI" id="CHEBI:33019"/>
        <dbReference type="ChEBI" id="CHEBI:61560"/>
        <dbReference type="ChEBI" id="CHEBI:173112"/>
        <dbReference type="EC" id="2.7.7.7"/>
    </reaction>
</comment>
<organism evidence="20 21">
    <name type="scientific">Thermanaerothrix solaris</name>
    <dbReference type="NCBI Taxonomy" id="3058434"/>
    <lineage>
        <taxon>Bacteria</taxon>
        <taxon>Bacillati</taxon>
        <taxon>Chloroflexota</taxon>
        <taxon>Anaerolineae</taxon>
        <taxon>Anaerolineales</taxon>
        <taxon>Anaerolineaceae</taxon>
        <taxon>Thermanaerothrix</taxon>
    </lineage>
</organism>
<evidence type="ECO:0000256" key="1">
    <source>
        <dbReference type="ARBA" id="ARBA00007705"/>
    </source>
</evidence>
<keyword evidence="11 16" id="KW-0239">DNA-directed DNA polymerase</keyword>
<keyword evidence="6 16" id="KW-0235">DNA replication</keyword>
<evidence type="ECO:0000259" key="19">
    <source>
        <dbReference type="SMART" id="SM00482"/>
    </source>
</evidence>
<evidence type="ECO:0000256" key="14">
    <source>
        <dbReference type="ARBA" id="ARBA00049244"/>
    </source>
</evidence>
<evidence type="ECO:0000256" key="4">
    <source>
        <dbReference type="ARBA" id="ARBA00022679"/>
    </source>
</evidence>
<evidence type="ECO:0000256" key="2">
    <source>
        <dbReference type="ARBA" id="ARBA00012417"/>
    </source>
</evidence>
<evidence type="ECO:0000259" key="17">
    <source>
        <dbReference type="SMART" id="SM00474"/>
    </source>
</evidence>
<keyword evidence="5 16" id="KW-0548">Nucleotidyltransferase</keyword>
<evidence type="ECO:0000256" key="11">
    <source>
        <dbReference type="ARBA" id="ARBA00022932"/>
    </source>
</evidence>
<dbReference type="InterPro" id="IPR002421">
    <property type="entry name" value="5-3_exonuclease"/>
</dbReference>
<dbReference type="SUPFAM" id="SSF88723">
    <property type="entry name" value="PIN domain-like"/>
    <property type="match status" value="1"/>
</dbReference>
<dbReference type="InterPro" id="IPR020046">
    <property type="entry name" value="5-3_exonucl_a-hlix_arch_N"/>
</dbReference>
<dbReference type="InterPro" id="IPR036279">
    <property type="entry name" value="5-3_exonuclease_C_sf"/>
</dbReference>
<evidence type="ECO:0000256" key="13">
    <source>
        <dbReference type="ARBA" id="ARBA00023204"/>
    </source>
</evidence>
<dbReference type="Gene3D" id="3.30.70.370">
    <property type="match status" value="1"/>
</dbReference>
<dbReference type="GO" id="GO:0003887">
    <property type="term" value="F:DNA-directed DNA polymerase activity"/>
    <property type="evidence" value="ECO:0007669"/>
    <property type="project" value="UniProtKB-EC"/>
</dbReference>
<dbReference type="Gene3D" id="3.40.50.1010">
    <property type="entry name" value="5'-nuclease"/>
    <property type="match status" value="1"/>
</dbReference>
<dbReference type="NCBIfam" id="NF004397">
    <property type="entry name" value="PRK05755.1"/>
    <property type="match status" value="1"/>
</dbReference>
<dbReference type="InterPro" id="IPR043502">
    <property type="entry name" value="DNA/RNA_pol_sf"/>
</dbReference>
<comment type="similarity">
    <text evidence="1 16">Belongs to the DNA polymerase type-A family.</text>
</comment>
<keyword evidence="12 16" id="KW-0238">DNA-binding</keyword>
<dbReference type="PRINTS" id="PR00868">
    <property type="entry name" value="DNAPOLI"/>
</dbReference>
<comment type="function">
    <text evidence="16">In addition to polymerase activity, this DNA polymerase exhibits 3'-5' and 5'-3' exonuclease activity.</text>
</comment>
<sequence>MPPTLYLIDGHALAYRTYFAILKGGQHLMTTKGEITTGIYGFCSVLLRLLDQEQPEFLAVAFDTGRTFRNDLFADYKATRAKMPDELRPQIDRLHEMVEAFGLPILEKEGYEADDVLGSVTQQAVASGLGVKIITGDRDLLQLVNDRVIVNLAGNKLSEAKDYGPQDVVALLGIYPWQIVDYKALVGDTSDNIPGVHGIGEKTAVELLKQFPTLDDIYANLDKLPPRIRTLLEKGREAAYLSRDLARIRTDVPVTLDLERARTQNLNFAAVEQFFQELEFRSLIPRLKALQQKTPPASTQLSLFGLPLTQVGTPAAPETRYHIVNSPSALDALCERLEQATDIAFDTETTHLDPLRAELVGISLAIEPGEGYYIPLGHVGSEPQLPWELVRERLRPYLEHPRKPKVGHNMKYDLLVLAEHGLWVSPLSFDTMIAAWLLNPEGYNFNLKGLAEAYLGIQMTHIEELIGKGKQQRSMAEVPVEMVAPYAAADAEICLRLKPLLESRLKEVNGLRLFEDIEMPLVPILARMEQAGIALDVPFLRQMSRELQQRMAEIESQIFDIVGYPFNLNSTQQLSRALFETLRLEPPDRRKRTSSGHYSTSAEVLEEMRSTHPIIEMILEYRELAKLKSTYVDALPEQVNPKTGRVHTSFNQTGSVTGRLASSDPNLQNIPARTETGRMVRRAFIAAPGKVLISVDYSQIELRIVAHISGDEAMINAFLAGQDIHAATAAAIYGVPLDQVTKEQRRHAKAINFGLIYGMSPYGLTRTTDLTLAEAENFVQAYFKQFPRVKDYIENTRALAARQGYVETLLGRRRYFPNLKNPPNPAVRQREEREAINAPIQGTAADIMKIAMVRLPSALEGAGLSARLLLQVHDELVLECPTEEKESTARVVKNVMENAYTLVVPLLTEARWGINWGEMVAFENLS</sequence>
<dbReference type="CDD" id="cd09898">
    <property type="entry name" value="H3TH_53EXO"/>
    <property type="match status" value="1"/>
</dbReference>
<dbReference type="SUPFAM" id="SSF56672">
    <property type="entry name" value="DNA/RNA polymerases"/>
    <property type="match status" value="1"/>
</dbReference>
<keyword evidence="13 16" id="KW-0234">DNA repair</keyword>
<dbReference type="CDD" id="cd06139">
    <property type="entry name" value="DNA_polA_I_Ecoli_like_exo"/>
    <property type="match status" value="1"/>
</dbReference>
<dbReference type="Pfam" id="PF01367">
    <property type="entry name" value="5_3_exonuc"/>
    <property type="match status" value="1"/>
</dbReference>
<dbReference type="NCBIfam" id="TIGR00593">
    <property type="entry name" value="pola"/>
    <property type="match status" value="1"/>
</dbReference>
<keyword evidence="9 16" id="KW-0378">Hydrolase</keyword>
<evidence type="ECO:0000256" key="12">
    <source>
        <dbReference type="ARBA" id="ARBA00023125"/>
    </source>
</evidence>
<evidence type="ECO:0000259" key="18">
    <source>
        <dbReference type="SMART" id="SM00475"/>
    </source>
</evidence>
<evidence type="ECO:0000256" key="3">
    <source>
        <dbReference type="ARBA" id="ARBA00020311"/>
    </source>
</evidence>
<dbReference type="InterPro" id="IPR008918">
    <property type="entry name" value="HhH2"/>
</dbReference>
<dbReference type="Pfam" id="PF01612">
    <property type="entry name" value="DNA_pol_A_exo1"/>
    <property type="match status" value="1"/>
</dbReference>
<evidence type="ECO:0000256" key="10">
    <source>
        <dbReference type="ARBA" id="ARBA00022839"/>
    </source>
</evidence>
<dbReference type="InterPro" id="IPR012337">
    <property type="entry name" value="RNaseH-like_sf"/>
</dbReference>
<dbReference type="SUPFAM" id="SSF47807">
    <property type="entry name" value="5' to 3' exonuclease, C-terminal subdomain"/>
    <property type="match status" value="1"/>
</dbReference>
<evidence type="ECO:0000313" key="20">
    <source>
        <dbReference type="EMBL" id="MDT8897807.1"/>
    </source>
</evidence>
<dbReference type="InterPro" id="IPR002562">
    <property type="entry name" value="3'-5'_exonuclease_dom"/>
</dbReference>
<dbReference type="Pfam" id="PF02739">
    <property type="entry name" value="5_3_exonuc_N"/>
    <property type="match status" value="1"/>
</dbReference>